<keyword evidence="6 8" id="KW-1133">Transmembrane helix</keyword>
<organism evidence="11 12">
    <name type="scientific">Gordonibacter urolithinfaciens</name>
    <dbReference type="NCBI Taxonomy" id="1335613"/>
    <lineage>
        <taxon>Bacteria</taxon>
        <taxon>Bacillati</taxon>
        <taxon>Actinomycetota</taxon>
        <taxon>Coriobacteriia</taxon>
        <taxon>Eggerthellales</taxon>
        <taxon>Eggerthellaceae</taxon>
        <taxon>Gordonibacter</taxon>
    </lineage>
</organism>
<dbReference type="GO" id="GO:0005886">
    <property type="term" value="C:plasma membrane"/>
    <property type="evidence" value="ECO:0007669"/>
    <property type="project" value="UniProtKB-SubCell"/>
</dbReference>
<keyword evidence="3" id="KW-0813">Transport</keyword>
<dbReference type="PANTHER" id="PTHR30472:SF70">
    <property type="entry name" value="MOLYBDATE IMPORT SYSTEM PERMEASE PROTEIN MOLB"/>
    <property type="match status" value="1"/>
</dbReference>
<evidence type="ECO:0000256" key="4">
    <source>
        <dbReference type="ARBA" id="ARBA00022475"/>
    </source>
</evidence>
<keyword evidence="7 8" id="KW-0472">Membrane</keyword>
<sequence>MTSKRSSAGAIVIAVAVMVVLFFGSFMVGQYPIDPVGVVEIIGAQLFGFDCSQSDMAQTIVWKVRLPRICAALLVGAALSIAGAVYQGLFKNPMVSPDILGASSGAGFGAALAILLSLPYAFIQVNAFAFGIVAVGLAYFVCQRVSRGKDAILMLVLGGMIVSTLFSSFITLTKYVADPDSKLPEITYWLMGSLSTVNLQDILFLLPPLLVGIAPLAFLRWQLNAMAFGDEEAQAMGLNVKRLRGLFILCATLLTAASVAIAGMIGWIGLIIPHMARFIVGPNCKVLLPMSFLVGGSFLLLVDNVARNLFTVEIPLGILTSIVGAPFFFYLLLKRKKEQL</sequence>
<accession>A0A1Y4G3P3</accession>
<dbReference type="EMBL" id="WPOC01000004">
    <property type="protein sequence ID" value="MVN14420.1"/>
    <property type="molecule type" value="Genomic_DNA"/>
</dbReference>
<reference evidence="12" key="1">
    <citation type="submission" date="2018-05" db="EMBL/GenBank/DDBJ databases">
        <title>Genome Sequencing of selected type strains of the family Eggerthellaceae.</title>
        <authorList>
            <person name="Danylec N."/>
            <person name="Stoll D.A."/>
            <person name="Doetsch A."/>
            <person name="Huch M."/>
        </authorList>
    </citation>
    <scope>NUCLEOTIDE SEQUENCE [LARGE SCALE GENOMIC DNA]</scope>
    <source>
        <strain evidence="12">DSM 27213</strain>
    </source>
</reference>
<dbReference type="GO" id="GO:0033214">
    <property type="term" value="P:siderophore-iron import into cell"/>
    <property type="evidence" value="ECO:0007669"/>
    <property type="project" value="TreeGrafter"/>
</dbReference>
<evidence type="ECO:0000313" key="14">
    <source>
        <dbReference type="Proteomes" id="UP000468327"/>
    </source>
</evidence>
<protein>
    <submittedName>
        <fullName evidence="11">Iron ABC transporter permease</fullName>
    </submittedName>
    <submittedName>
        <fullName evidence="9">Iron chelate uptake ABC transporter family permease subunit</fullName>
    </submittedName>
</protein>
<reference evidence="9 13" key="4">
    <citation type="journal article" date="2019" name="Nat. Med.">
        <title>A library of human gut bacterial isolates paired with longitudinal multiomics data enables mechanistic microbiome research.</title>
        <authorList>
            <person name="Poyet M."/>
            <person name="Groussin M."/>
            <person name="Gibbons S.M."/>
            <person name="Avila-Pacheco J."/>
            <person name="Jiang X."/>
            <person name="Kearney S.M."/>
            <person name="Perrotta A.R."/>
            <person name="Berdy B."/>
            <person name="Zhao S."/>
            <person name="Lieberman T.D."/>
            <person name="Swanson P.K."/>
            <person name="Smith M."/>
            <person name="Roesemann S."/>
            <person name="Alexander J.E."/>
            <person name="Rich S.A."/>
            <person name="Livny J."/>
            <person name="Vlamakis H."/>
            <person name="Clish C."/>
            <person name="Bullock K."/>
            <person name="Deik A."/>
            <person name="Scott J."/>
            <person name="Pierce K.A."/>
            <person name="Xavier R.J."/>
            <person name="Alm E.J."/>
        </authorList>
    </citation>
    <scope>NUCLEOTIDE SEQUENCE [LARGE SCALE GENOMIC DNA]</scope>
    <source>
        <strain evidence="9 13">BIOML-A1</strain>
    </source>
</reference>
<evidence type="ECO:0000313" key="11">
    <source>
        <dbReference type="EMBL" id="ROT91643.1"/>
    </source>
</evidence>
<evidence type="ECO:0000313" key="12">
    <source>
        <dbReference type="Proteomes" id="UP000285258"/>
    </source>
</evidence>
<proteinExistence type="inferred from homology"/>
<evidence type="ECO:0000256" key="1">
    <source>
        <dbReference type="ARBA" id="ARBA00004651"/>
    </source>
</evidence>
<dbReference type="GO" id="GO:0022857">
    <property type="term" value="F:transmembrane transporter activity"/>
    <property type="evidence" value="ECO:0007669"/>
    <property type="project" value="InterPro"/>
</dbReference>
<dbReference type="RefSeq" id="WP_087191245.1">
    <property type="nucleotide sequence ID" value="NZ_CP168029.1"/>
</dbReference>
<evidence type="ECO:0000313" key="13">
    <source>
        <dbReference type="Proteomes" id="UP000462865"/>
    </source>
</evidence>
<evidence type="ECO:0000256" key="3">
    <source>
        <dbReference type="ARBA" id="ARBA00022448"/>
    </source>
</evidence>
<dbReference type="Proteomes" id="UP000468327">
    <property type="component" value="Unassembled WGS sequence"/>
</dbReference>
<keyword evidence="14" id="KW-1185">Reference proteome</keyword>
<reference evidence="11" key="2">
    <citation type="journal article" date="2019" name="Int. J. Syst. Evol. Microbiol.">
        <title>Gordonibacter faecihominis is a later heterotypic synonym of Gordonibacter urolithinfaciens.</title>
        <authorList>
            <person name="Danylec N."/>
            <person name="Stoll D.A."/>
            <person name="Huch M."/>
        </authorList>
    </citation>
    <scope>NUCLEOTIDE SEQUENCE</scope>
    <source>
        <strain evidence="11">DSM 27213</strain>
    </source>
</reference>
<feature type="transmembrane region" description="Helical" evidence="8">
    <location>
        <begin position="66"/>
        <end position="86"/>
    </location>
</feature>
<dbReference type="Proteomes" id="UP000462865">
    <property type="component" value="Unassembled WGS sequence"/>
</dbReference>
<reference evidence="10 14" key="5">
    <citation type="submission" date="2019-11" db="EMBL/GenBank/DDBJ databases">
        <title>Whole genome shotgun sequencing (WGS) data from Adlercreutzia equolifaciens ResAG-91, Eggerthella lenta MRI-F36, MRI-F37, MRI-F40, ResAG-49, ResAG-88, ResAG-121, ResAG-145, and Gordonibacter sp. ResAG-5, ResAG-26, ResAG-43, ResAG-50, ResAG-59.</title>
        <authorList>
            <person name="Stoll D.A."/>
            <person name="Danylec N."/>
            <person name="Franz C.M.A.P."/>
            <person name="Huch M."/>
        </authorList>
    </citation>
    <scope>NUCLEOTIDE SEQUENCE [LARGE SCALE GENOMIC DNA]</scope>
    <source>
        <strain evidence="10 14">ResAG-59</strain>
    </source>
</reference>
<evidence type="ECO:0000256" key="5">
    <source>
        <dbReference type="ARBA" id="ARBA00022692"/>
    </source>
</evidence>
<evidence type="ECO:0000256" key="7">
    <source>
        <dbReference type="ARBA" id="ARBA00023136"/>
    </source>
</evidence>
<dbReference type="SUPFAM" id="SSF81345">
    <property type="entry name" value="ABC transporter involved in vitamin B12 uptake, BtuC"/>
    <property type="match status" value="1"/>
</dbReference>
<comment type="caution">
    <text evidence="11">The sequence shown here is derived from an EMBL/GenBank/DDBJ whole genome shotgun (WGS) entry which is preliminary data.</text>
</comment>
<dbReference type="Proteomes" id="UP000285258">
    <property type="component" value="Unassembled WGS sequence"/>
</dbReference>
<feature type="transmembrane region" description="Helical" evidence="8">
    <location>
        <begin position="7"/>
        <end position="28"/>
    </location>
</feature>
<comment type="subcellular location">
    <subcellularLocation>
        <location evidence="1">Cell membrane</location>
        <topology evidence="1">Multi-pass membrane protein</topology>
    </subcellularLocation>
</comment>
<keyword evidence="5 8" id="KW-0812">Transmembrane</keyword>
<dbReference type="EMBL" id="QIBW01000002">
    <property type="protein sequence ID" value="ROT91643.1"/>
    <property type="molecule type" value="Genomic_DNA"/>
</dbReference>
<comment type="similarity">
    <text evidence="2">Belongs to the binding-protein-dependent transport system permease family. FecCD subfamily.</text>
</comment>
<dbReference type="Pfam" id="PF01032">
    <property type="entry name" value="FecCD"/>
    <property type="match status" value="1"/>
</dbReference>
<dbReference type="PANTHER" id="PTHR30472">
    <property type="entry name" value="FERRIC ENTEROBACTIN TRANSPORT SYSTEM PERMEASE PROTEIN"/>
    <property type="match status" value="1"/>
</dbReference>
<dbReference type="Gene3D" id="1.10.3470.10">
    <property type="entry name" value="ABC transporter involved in vitamin B12 uptake, BtuC"/>
    <property type="match status" value="1"/>
</dbReference>
<keyword evidence="4" id="KW-1003">Cell membrane</keyword>
<feature type="transmembrane region" description="Helical" evidence="8">
    <location>
        <begin position="314"/>
        <end position="333"/>
    </location>
</feature>
<evidence type="ECO:0000256" key="2">
    <source>
        <dbReference type="ARBA" id="ARBA00007935"/>
    </source>
</evidence>
<evidence type="ECO:0000256" key="8">
    <source>
        <dbReference type="SAM" id="Phobius"/>
    </source>
</evidence>
<dbReference type="FunFam" id="1.10.3470.10:FF:000001">
    <property type="entry name" value="Vitamin B12 ABC transporter permease BtuC"/>
    <property type="match status" value="1"/>
</dbReference>
<gene>
    <name evidence="11" type="ORF">DMP12_03100</name>
    <name evidence="9" type="ORF">GKG38_02410</name>
    <name evidence="10" type="ORF">GO738_03480</name>
</gene>
<dbReference type="InterPro" id="IPR000522">
    <property type="entry name" value="ABC_transptr_permease_BtuC"/>
</dbReference>
<dbReference type="EMBL" id="WKZA01000005">
    <property type="protein sequence ID" value="MSA93934.1"/>
    <property type="molecule type" value="Genomic_DNA"/>
</dbReference>
<feature type="transmembrane region" description="Helical" evidence="8">
    <location>
        <begin position="197"/>
        <end position="219"/>
    </location>
</feature>
<evidence type="ECO:0000313" key="9">
    <source>
        <dbReference type="EMBL" id="MSA93934.1"/>
    </source>
</evidence>
<evidence type="ECO:0000313" key="10">
    <source>
        <dbReference type="EMBL" id="MVN14420.1"/>
    </source>
</evidence>
<name>A0A1Y4G3P3_9ACTN</name>
<feature type="transmembrane region" description="Helical" evidence="8">
    <location>
        <begin position="246"/>
        <end position="272"/>
    </location>
</feature>
<reference evidence="11" key="3">
    <citation type="journal article" date="2019" name="Microbiol. Resour. Announc.">
        <title>Draft Genome Sequences of Type Strains of Gordonibacter faecihominis, Paraeggerthella hongkongensis, Parvibacter caecicola,Slackia equolifaciens, Slackia faecicanis, and Slackia isoflavoniconvertens.</title>
        <authorList>
            <person name="Danylec N."/>
            <person name="Stoll D.A."/>
            <person name="Dotsch A."/>
            <person name="Huch M."/>
        </authorList>
    </citation>
    <scope>NUCLEOTIDE SEQUENCE</scope>
    <source>
        <strain evidence="11">DSM 27213</strain>
    </source>
</reference>
<dbReference type="CDD" id="cd06550">
    <property type="entry name" value="TM_ABC_iron-siderophores_like"/>
    <property type="match status" value="1"/>
</dbReference>
<evidence type="ECO:0000256" key="6">
    <source>
        <dbReference type="ARBA" id="ARBA00022989"/>
    </source>
</evidence>
<feature type="transmembrane region" description="Helical" evidence="8">
    <location>
        <begin position="122"/>
        <end position="141"/>
    </location>
</feature>
<dbReference type="InterPro" id="IPR037294">
    <property type="entry name" value="ABC_BtuC-like"/>
</dbReference>
<feature type="transmembrane region" description="Helical" evidence="8">
    <location>
        <begin position="153"/>
        <end position="177"/>
    </location>
</feature>
<dbReference type="AlphaFoldDB" id="A0A1Y4G3P3"/>
<feature type="transmembrane region" description="Helical" evidence="8">
    <location>
        <begin position="98"/>
        <end position="116"/>
    </location>
</feature>